<evidence type="ECO:0000313" key="6">
    <source>
        <dbReference type="EMBL" id="TSC97353.1"/>
    </source>
</evidence>
<evidence type="ECO:0000256" key="4">
    <source>
        <dbReference type="HAMAP-Rule" id="MF_01369"/>
    </source>
</evidence>
<comment type="subunit">
    <text evidence="4">Part of the 50S ribosomal subunit. Contacts protein L29, and trigger factor when it is bound to the ribosome.</text>
</comment>
<reference evidence="6 7" key="1">
    <citation type="submission" date="2017-07" db="EMBL/GenBank/DDBJ databases">
        <title>Mechanisms for carbon and nitrogen cycling indicate functional differentiation within the Candidate Phyla Radiation.</title>
        <authorList>
            <person name="Danczak R.E."/>
            <person name="Johnston M.D."/>
            <person name="Kenah C."/>
            <person name="Slattery M."/>
            <person name="Wrighton K.C."/>
            <person name="Wilkins M.J."/>
        </authorList>
    </citation>
    <scope>NUCLEOTIDE SEQUENCE [LARGE SCALE GENOMIC DNA]</scope>
    <source>
        <strain evidence="6">Licking1014_2</strain>
    </source>
</reference>
<proteinExistence type="inferred from homology"/>
<feature type="region of interest" description="Disordered" evidence="5">
    <location>
        <begin position="90"/>
        <end position="132"/>
    </location>
</feature>
<feature type="compositionally biased region" description="Basic and acidic residues" evidence="5">
    <location>
        <begin position="91"/>
        <end position="115"/>
    </location>
</feature>
<comment type="caution">
    <text evidence="6">The sequence shown here is derived from an EMBL/GenBank/DDBJ whole genome shotgun (WGS) entry which is preliminary data.</text>
</comment>
<evidence type="ECO:0000256" key="3">
    <source>
        <dbReference type="ARBA" id="ARBA00023274"/>
    </source>
</evidence>
<accession>A0A554LWV6</accession>
<dbReference type="InterPro" id="IPR012678">
    <property type="entry name" value="Ribosomal_uL23/eL15/eS24_sf"/>
</dbReference>
<evidence type="ECO:0000256" key="5">
    <source>
        <dbReference type="SAM" id="MobiDB-lite"/>
    </source>
</evidence>
<dbReference type="Gene3D" id="3.30.70.330">
    <property type="match status" value="1"/>
</dbReference>
<name>A0A554LWV6_9BACT</name>
<sequence length="132" mass="14852">MIKKPIITEKSIQQTALGKYIFEVDKSANKQQALQEISRLFKVEIIKAAIINVKGKQRFLRRRGGTVVSRCRDRKKIIVTLKKGQTLPGFEIKEEKPAEKPAKKPENKSENKEVSPAKIPSELGGVNKKDGN</sequence>
<dbReference type="GO" id="GO:0003735">
    <property type="term" value="F:structural constituent of ribosome"/>
    <property type="evidence" value="ECO:0007669"/>
    <property type="project" value="InterPro"/>
</dbReference>
<dbReference type="Pfam" id="PF00276">
    <property type="entry name" value="Ribosomal_L23"/>
    <property type="match status" value="1"/>
</dbReference>
<organism evidence="6 7">
    <name type="scientific">Candidatus Berkelbacteria bacterium Licking1014_2</name>
    <dbReference type="NCBI Taxonomy" id="2017146"/>
    <lineage>
        <taxon>Bacteria</taxon>
        <taxon>Candidatus Berkelbacteria</taxon>
    </lineage>
</organism>
<dbReference type="GO" id="GO:0005840">
    <property type="term" value="C:ribosome"/>
    <property type="evidence" value="ECO:0007669"/>
    <property type="project" value="UniProtKB-KW"/>
</dbReference>
<keyword evidence="3 4" id="KW-0687">Ribonucleoprotein</keyword>
<dbReference type="HAMAP" id="MF_01369_B">
    <property type="entry name" value="Ribosomal_uL23_B"/>
    <property type="match status" value="1"/>
</dbReference>
<comment type="similarity">
    <text evidence="1 4">Belongs to the universal ribosomal protein uL23 family.</text>
</comment>
<dbReference type="SUPFAM" id="SSF54189">
    <property type="entry name" value="Ribosomal proteins S24e, L23 and L15e"/>
    <property type="match status" value="1"/>
</dbReference>
<dbReference type="GO" id="GO:1990904">
    <property type="term" value="C:ribonucleoprotein complex"/>
    <property type="evidence" value="ECO:0007669"/>
    <property type="project" value="UniProtKB-KW"/>
</dbReference>
<dbReference type="EMBL" id="VMGL01000005">
    <property type="protein sequence ID" value="TSC97353.1"/>
    <property type="molecule type" value="Genomic_DNA"/>
</dbReference>
<evidence type="ECO:0000256" key="2">
    <source>
        <dbReference type="ARBA" id="ARBA00022980"/>
    </source>
</evidence>
<dbReference type="AlphaFoldDB" id="A0A554LWV6"/>
<dbReference type="GO" id="GO:0006412">
    <property type="term" value="P:translation"/>
    <property type="evidence" value="ECO:0007669"/>
    <property type="project" value="UniProtKB-UniRule"/>
</dbReference>
<keyword evidence="4" id="KW-0699">rRNA-binding</keyword>
<comment type="function">
    <text evidence="4">One of the early assembly proteins it binds 23S rRNA. One of the proteins that surrounds the polypeptide exit tunnel on the outside of the ribosome. Forms the main docking site for trigger factor binding to the ribosome.</text>
</comment>
<gene>
    <name evidence="4" type="primary">rplW</name>
    <name evidence="6" type="ORF">CEN88_61</name>
</gene>
<evidence type="ECO:0000313" key="7">
    <source>
        <dbReference type="Proteomes" id="UP000318711"/>
    </source>
</evidence>
<dbReference type="GO" id="GO:0019843">
    <property type="term" value="F:rRNA binding"/>
    <property type="evidence" value="ECO:0007669"/>
    <property type="project" value="UniProtKB-UniRule"/>
</dbReference>
<protein>
    <recommendedName>
        <fullName evidence="4">Large ribosomal subunit protein uL23</fullName>
    </recommendedName>
</protein>
<dbReference type="InterPro" id="IPR013025">
    <property type="entry name" value="Ribosomal_uL23-like"/>
</dbReference>
<dbReference type="InterPro" id="IPR012677">
    <property type="entry name" value="Nucleotide-bd_a/b_plait_sf"/>
</dbReference>
<keyword evidence="4" id="KW-0694">RNA-binding</keyword>
<keyword evidence="2 4" id="KW-0689">Ribosomal protein</keyword>
<dbReference type="Proteomes" id="UP000318711">
    <property type="component" value="Unassembled WGS sequence"/>
</dbReference>
<evidence type="ECO:0000256" key="1">
    <source>
        <dbReference type="ARBA" id="ARBA00006700"/>
    </source>
</evidence>